<evidence type="ECO:0000313" key="1">
    <source>
        <dbReference type="EMBL" id="OAD68444.1"/>
    </source>
</evidence>
<dbReference type="Proteomes" id="UP000077315">
    <property type="component" value="Unassembled WGS sequence"/>
</dbReference>
<gene>
    <name evidence="1" type="ORF">PHYBLDRAFT_150620</name>
</gene>
<organism evidence="1 2">
    <name type="scientific">Phycomyces blakesleeanus (strain ATCC 8743b / DSM 1359 / FGSC 10004 / NBRC 33097 / NRRL 1555)</name>
    <dbReference type="NCBI Taxonomy" id="763407"/>
    <lineage>
        <taxon>Eukaryota</taxon>
        <taxon>Fungi</taxon>
        <taxon>Fungi incertae sedis</taxon>
        <taxon>Mucoromycota</taxon>
        <taxon>Mucoromycotina</taxon>
        <taxon>Mucoromycetes</taxon>
        <taxon>Mucorales</taxon>
        <taxon>Phycomycetaceae</taxon>
        <taxon>Phycomyces</taxon>
    </lineage>
</organism>
<keyword evidence="2" id="KW-1185">Reference proteome</keyword>
<protein>
    <submittedName>
        <fullName evidence="1">Uncharacterized protein</fullName>
    </submittedName>
</protein>
<evidence type="ECO:0000313" key="2">
    <source>
        <dbReference type="Proteomes" id="UP000077315"/>
    </source>
</evidence>
<accession>A0A162NDF6</accession>
<dbReference type="AlphaFoldDB" id="A0A162NDF6"/>
<reference evidence="2" key="1">
    <citation type="submission" date="2015-06" db="EMBL/GenBank/DDBJ databases">
        <title>Expansion of signal transduction pathways in fungi by whole-genome duplication.</title>
        <authorList>
            <consortium name="DOE Joint Genome Institute"/>
            <person name="Corrochano L.M."/>
            <person name="Kuo A."/>
            <person name="Marcet-Houben M."/>
            <person name="Polaino S."/>
            <person name="Salamov A."/>
            <person name="Villalobos J.M."/>
            <person name="Alvarez M.I."/>
            <person name="Avalos J."/>
            <person name="Benito E.P."/>
            <person name="Benoit I."/>
            <person name="Burger G."/>
            <person name="Camino L.P."/>
            <person name="Canovas D."/>
            <person name="Cerda-Olmedo E."/>
            <person name="Cheng J.-F."/>
            <person name="Dominguez A."/>
            <person name="Elias M."/>
            <person name="Eslava A.P."/>
            <person name="Glaser F."/>
            <person name="Grimwood J."/>
            <person name="Gutierrez G."/>
            <person name="Heitman J."/>
            <person name="Henrissat B."/>
            <person name="Iturriaga E.A."/>
            <person name="Lang B.F."/>
            <person name="Lavin J.L."/>
            <person name="Lee S."/>
            <person name="Li W."/>
            <person name="Lindquist E."/>
            <person name="Lopez-Garcia S."/>
            <person name="Luque E.M."/>
            <person name="Marcos A.T."/>
            <person name="Martin J."/>
            <person name="McCluskey K."/>
            <person name="Medina H.R."/>
            <person name="Miralles-Duran A."/>
            <person name="Miyazaki A."/>
            <person name="Munoz-Torres E."/>
            <person name="Oguiza J.A."/>
            <person name="Ohm R."/>
            <person name="Olmedo M."/>
            <person name="Orejas M."/>
            <person name="Ortiz-Castellanos L."/>
            <person name="Pisabarro A.G."/>
            <person name="Rodriguez-Romero J."/>
            <person name="Ruiz-Herrera J."/>
            <person name="Ruiz-Vazquez R."/>
            <person name="Sanz C."/>
            <person name="Schackwitz W."/>
            <person name="Schmutz J."/>
            <person name="Shahriari M."/>
            <person name="Shelest E."/>
            <person name="Silva-Franco F."/>
            <person name="Soanes D."/>
            <person name="Syed K."/>
            <person name="Tagua V.G."/>
            <person name="Talbot N.J."/>
            <person name="Thon M."/>
            <person name="De vries R.P."/>
            <person name="Wiebenga A."/>
            <person name="Yadav J.S."/>
            <person name="Braun E.L."/>
            <person name="Baker S."/>
            <person name="Garre V."/>
            <person name="Horwitz B."/>
            <person name="Torres-Martinez S."/>
            <person name="Idnurm A."/>
            <person name="Herrera-Estrella A."/>
            <person name="Gabaldon T."/>
            <person name="Grigoriev I.V."/>
        </authorList>
    </citation>
    <scope>NUCLEOTIDE SEQUENCE [LARGE SCALE GENOMIC DNA]</scope>
    <source>
        <strain evidence="2">NRRL 1555(-)</strain>
    </source>
</reference>
<dbReference type="GeneID" id="28993421"/>
<dbReference type="InParanoid" id="A0A162NDF6"/>
<sequence>MVYDSSFRNIIKGELPSSWQQVSAGQAELKPVFAMTKFIVSIDQAKFLINNKQCSLRDFHKKPGKLLVAANQDINSCRFPDCYSIEVSFEPVYIGVDSFKCKPQRRNC</sequence>
<dbReference type="RefSeq" id="XP_018286484.1">
    <property type="nucleotide sequence ID" value="XM_018432515.1"/>
</dbReference>
<proteinExistence type="predicted"/>
<dbReference type="EMBL" id="KV440995">
    <property type="protein sequence ID" value="OAD68444.1"/>
    <property type="molecule type" value="Genomic_DNA"/>
</dbReference>
<dbReference type="VEuPathDB" id="FungiDB:PHYBLDRAFT_150620"/>
<name>A0A162NDF6_PHYB8</name>